<evidence type="ECO:0000313" key="3">
    <source>
        <dbReference type="Proteomes" id="UP000054166"/>
    </source>
</evidence>
<feature type="region of interest" description="Disordered" evidence="1">
    <location>
        <begin position="581"/>
        <end position="602"/>
    </location>
</feature>
<feature type="compositionally biased region" description="Polar residues" evidence="1">
    <location>
        <begin position="448"/>
        <end position="468"/>
    </location>
</feature>
<protein>
    <submittedName>
        <fullName evidence="2">Uncharacterized protein</fullName>
    </submittedName>
</protein>
<proteinExistence type="predicted"/>
<dbReference type="HOGENOM" id="CLU_397467_0_0_1"/>
<feature type="region of interest" description="Disordered" evidence="1">
    <location>
        <begin position="618"/>
        <end position="653"/>
    </location>
</feature>
<gene>
    <name evidence="2" type="ORF">PILCRDRAFT_812246</name>
</gene>
<organism evidence="2 3">
    <name type="scientific">Piloderma croceum (strain F 1598)</name>
    <dbReference type="NCBI Taxonomy" id="765440"/>
    <lineage>
        <taxon>Eukaryota</taxon>
        <taxon>Fungi</taxon>
        <taxon>Dikarya</taxon>
        <taxon>Basidiomycota</taxon>
        <taxon>Agaricomycotina</taxon>
        <taxon>Agaricomycetes</taxon>
        <taxon>Agaricomycetidae</taxon>
        <taxon>Atheliales</taxon>
        <taxon>Atheliaceae</taxon>
        <taxon>Piloderma</taxon>
    </lineage>
</organism>
<reference evidence="2 3" key="1">
    <citation type="submission" date="2014-04" db="EMBL/GenBank/DDBJ databases">
        <authorList>
            <consortium name="DOE Joint Genome Institute"/>
            <person name="Kuo A."/>
            <person name="Tarkka M."/>
            <person name="Buscot F."/>
            <person name="Kohler A."/>
            <person name="Nagy L.G."/>
            <person name="Floudas D."/>
            <person name="Copeland A."/>
            <person name="Barry K.W."/>
            <person name="Cichocki N."/>
            <person name="Veneault-Fourrey C."/>
            <person name="LaButti K."/>
            <person name="Lindquist E.A."/>
            <person name="Lipzen A."/>
            <person name="Lundell T."/>
            <person name="Morin E."/>
            <person name="Murat C."/>
            <person name="Sun H."/>
            <person name="Tunlid A."/>
            <person name="Henrissat B."/>
            <person name="Grigoriev I.V."/>
            <person name="Hibbett D.S."/>
            <person name="Martin F."/>
            <person name="Nordberg H.P."/>
            <person name="Cantor M.N."/>
            <person name="Hua S.X."/>
        </authorList>
    </citation>
    <scope>NUCLEOTIDE SEQUENCE [LARGE SCALE GENOMIC DNA]</scope>
    <source>
        <strain evidence="2 3">F 1598</strain>
    </source>
</reference>
<dbReference type="OrthoDB" id="2646484at2759"/>
<dbReference type="Proteomes" id="UP000054166">
    <property type="component" value="Unassembled WGS sequence"/>
</dbReference>
<sequence length="693" mass="76015">MPPSTRKYSPVTYSKPPLETIKPSCSTSLSELIGRMDCEDINLLSDSIVLSGFSSNHTESLESVPPFPRGRKPAVVDFMSLRSNLFHCPRGISGSFVSSERRNTVITGPTPPRLKAMLREVVSVKKWRESFLMPYAPGHIPWGDLAEVPSKPWIFEGSMFSVDDFRARRAKHRMHCEPKRSSHAHITAVTPNEAGHVSDPESCRSVLPTSPSFRETLVFERDITIETHGQSKRWSLQVPAKEMNPEMVDMMLELRDLKSYFGDKLEGADRNECVSRDALVPPSLVLSNSTLAIPISPDSSPSIVLDVRLAARRGKKVPGLTLADERDEMPYPSMPTAFLGSPTSYSPTFEHPNQADEPSMDLGEMIASLRSRCASLGSCHSSITKICDDGEPLHPSRVSMASFSEDRDDDEWTFADTLTGTYGDKSFSDDTLKSNTDLEIGSPGGFETDTSVSAIDSASPKPNLQPTRAQLRRPSAQNFLEPASPPPTTPLPAKPALSPTKHVRGILKSTKNVRFASLPDEDEDKPLITPPRISALQPAVLLNPSPLRQSFEPACQEISTATIIHTAPANTAISRATVPKTSAAPFSSNRAPTTRRASESSALRSIIRRPSIVVLSKTPTTPQSTASSVGRHSMGAKTGKQSRFRSSSTPVHPSRFVLDENTLKRAKEVNARESVFHKSRMPVAVRNIFTRFK</sequence>
<feature type="region of interest" description="Disordered" evidence="1">
    <location>
        <begin position="434"/>
        <end position="498"/>
    </location>
</feature>
<feature type="compositionally biased region" description="Polar residues" evidence="1">
    <location>
        <begin position="618"/>
        <end position="630"/>
    </location>
</feature>
<dbReference type="EMBL" id="KN832973">
    <property type="protein sequence ID" value="KIM90501.1"/>
    <property type="molecule type" value="Genomic_DNA"/>
</dbReference>
<feature type="compositionally biased region" description="Polar residues" evidence="1">
    <location>
        <begin position="639"/>
        <end position="651"/>
    </location>
</feature>
<reference evidence="3" key="2">
    <citation type="submission" date="2015-01" db="EMBL/GenBank/DDBJ databases">
        <title>Evolutionary Origins and Diversification of the Mycorrhizal Mutualists.</title>
        <authorList>
            <consortium name="DOE Joint Genome Institute"/>
            <consortium name="Mycorrhizal Genomics Consortium"/>
            <person name="Kohler A."/>
            <person name="Kuo A."/>
            <person name="Nagy L.G."/>
            <person name="Floudas D."/>
            <person name="Copeland A."/>
            <person name="Barry K.W."/>
            <person name="Cichocki N."/>
            <person name="Veneault-Fourrey C."/>
            <person name="LaButti K."/>
            <person name="Lindquist E.A."/>
            <person name="Lipzen A."/>
            <person name="Lundell T."/>
            <person name="Morin E."/>
            <person name="Murat C."/>
            <person name="Riley R."/>
            <person name="Ohm R."/>
            <person name="Sun H."/>
            <person name="Tunlid A."/>
            <person name="Henrissat B."/>
            <person name="Grigoriev I.V."/>
            <person name="Hibbett D.S."/>
            <person name="Martin F."/>
        </authorList>
    </citation>
    <scope>NUCLEOTIDE SEQUENCE [LARGE SCALE GENOMIC DNA]</scope>
    <source>
        <strain evidence="3">F 1598</strain>
    </source>
</reference>
<evidence type="ECO:0000256" key="1">
    <source>
        <dbReference type="SAM" id="MobiDB-lite"/>
    </source>
</evidence>
<feature type="compositionally biased region" description="Pro residues" evidence="1">
    <location>
        <begin position="483"/>
        <end position="493"/>
    </location>
</feature>
<evidence type="ECO:0000313" key="2">
    <source>
        <dbReference type="EMBL" id="KIM90501.1"/>
    </source>
</evidence>
<dbReference type="AlphaFoldDB" id="A0A0C3GIN1"/>
<accession>A0A0C3GIN1</accession>
<dbReference type="InParanoid" id="A0A0C3GIN1"/>
<keyword evidence="3" id="KW-1185">Reference proteome</keyword>
<name>A0A0C3GIN1_PILCF</name>